<dbReference type="InterPro" id="IPR013785">
    <property type="entry name" value="Aldolase_TIM"/>
</dbReference>
<dbReference type="EC" id="1.1.1.205" evidence="11"/>
<protein>
    <recommendedName>
        <fullName evidence="11">IMP dehydrogenase</fullName>
        <ecNumber evidence="11">1.1.1.205</ecNumber>
    </recommendedName>
</protein>
<evidence type="ECO:0000256" key="16">
    <source>
        <dbReference type="PIRSR" id="PIRSR000130-4"/>
    </source>
</evidence>
<dbReference type="FunFam" id="3.20.20.70:FF:000424">
    <property type="entry name" value="Inosine-5'-monophosphate dehydrogenase 2"/>
    <property type="match status" value="1"/>
</dbReference>
<dbReference type="PANTHER" id="PTHR11911">
    <property type="entry name" value="INOSINE-5-MONOPHOSPHATE DEHYDROGENASE RELATED"/>
    <property type="match status" value="1"/>
</dbReference>
<evidence type="ECO:0000256" key="17">
    <source>
        <dbReference type="PROSITE-ProRule" id="PRU00703"/>
    </source>
</evidence>
<dbReference type="PANTHER" id="PTHR11911:SF74">
    <property type="entry name" value="INOSINE-5'-MONOPHOSPHATE DEHYDROGENASE 1"/>
    <property type="match status" value="1"/>
</dbReference>
<dbReference type="FunFam" id="3.20.20.70:FF:000086">
    <property type="entry name" value="IMP dehydrogenase, putative"/>
    <property type="match status" value="1"/>
</dbReference>
<dbReference type="PROSITE" id="PS51371">
    <property type="entry name" value="CBS"/>
    <property type="match status" value="1"/>
</dbReference>
<sequence>HIDHLSSGPHTSYLLEDRLTGQQLFASAHSLTYHDFVILPGFIDFLANEVDLTSALTQKITLKTPLISSPMDTVTEADMAIAIKFEQGFIADPVALSPSHTVGDVLEAKMRHGFSGIPITKTGTVGSKLEGIVTSKISTFFEVMMPRIELVVAPAGETLKEANEILQRSKKGKLSFANDHDELVAIITGTDLKKNQDYPLASKDSHKQLLCGAAVGTCEDDKYHLDLLTQAGIDIIVLDSSQGNSVYQIAMVHYIKQKYPHLQVIEGNMVTTAQAKNLIDDGVDRLCVGMGCGSICITREVMACGRPQGTAVYKVPEYAWHFGVPIIANGGIQTVRHMVKAPALGASTVMMGSLLAATMEAPGKYFFSEGVWLKKYQGMGSLDAMEKSSSSQKRYFSEEDEVKIEQLY</sequence>
<comment type="function">
    <text evidence="12">Catalyzes the conversion of inosine 5'-phosphate (IMP) to xanthosine 5'-phosphate (XMP), the first committed and rate-limiting step in the de novo synthesis of guanine nucleotides, and therefore plays an important role in the regulation of cell growth. Could also have a single-stranded nucleic acid-binding activity and could play a role in RNA and/or DNA metabolism. It may also have a role in the development of malignancy and the growth progression of some tumors.</text>
</comment>
<dbReference type="Pfam" id="PF00571">
    <property type="entry name" value="CBS"/>
    <property type="match status" value="1"/>
</dbReference>
<evidence type="ECO:0000256" key="5">
    <source>
        <dbReference type="ARBA" id="ARBA00022958"/>
    </source>
</evidence>
<evidence type="ECO:0000256" key="13">
    <source>
        <dbReference type="ARBA" id="ARBA00048028"/>
    </source>
</evidence>
<dbReference type="InterPro" id="IPR005990">
    <property type="entry name" value="IMP_DH"/>
</dbReference>
<evidence type="ECO:0000256" key="9">
    <source>
        <dbReference type="ARBA" id="ARBA00023242"/>
    </source>
</evidence>
<dbReference type="Ensembl" id="ENSCANT00000062362.1">
    <property type="protein sequence ID" value="ENSCANP00000039104.1"/>
    <property type="gene ID" value="ENSCANG00000043222.1"/>
</dbReference>
<comment type="pathway">
    <text evidence="10">Purine metabolism; XMP biosynthesis via de novo pathway; XMP from IMP: step 1/1.</text>
</comment>
<evidence type="ECO:0000256" key="3">
    <source>
        <dbReference type="ARBA" id="ARBA00022749"/>
    </source>
</evidence>
<evidence type="ECO:0000256" key="8">
    <source>
        <dbReference type="ARBA" id="ARBA00023122"/>
    </source>
</evidence>
<evidence type="ECO:0000256" key="15">
    <source>
        <dbReference type="PIRSR" id="PIRSR000130-3"/>
    </source>
</evidence>
<feature type="binding site" description="in other chain" evidence="16">
    <location>
        <position position="291"/>
    </location>
    <ligand>
        <name>K(+)</name>
        <dbReference type="ChEBI" id="CHEBI:29103"/>
        <note>ligand shared between two tetrameric partners</note>
    </ligand>
</feature>
<dbReference type="Proteomes" id="UP000233080">
    <property type="component" value="Unassembled WGS sequence"/>
</dbReference>
<dbReference type="SMART" id="SM00116">
    <property type="entry name" value="CBS"/>
    <property type="match status" value="2"/>
</dbReference>
<dbReference type="Gene3D" id="3.20.20.70">
    <property type="entry name" value="Aldolase class I"/>
    <property type="match status" value="1"/>
</dbReference>
<dbReference type="CDD" id="cd00381">
    <property type="entry name" value="IMPDH"/>
    <property type="match status" value="1"/>
</dbReference>
<evidence type="ECO:0000256" key="6">
    <source>
        <dbReference type="ARBA" id="ARBA00023002"/>
    </source>
</evidence>
<keyword evidence="9" id="KW-0539">Nucleus</keyword>
<comment type="cofactor">
    <cofactor evidence="1">
        <name>K(+)</name>
        <dbReference type="ChEBI" id="CHEBI:29103"/>
    </cofactor>
</comment>
<evidence type="ECO:0000256" key="1">
    <source>
        <dbReference type="ARBA" id="ARBA00001958"/>
    </source>
</evidence>
<reference evidence="19" key="1">
    <citation type="submission" date="2025-08" db="UniProtKB">
        <authorList>
            <consortium name="Ensembl"/>
        </authorList>
    </citation>
    <scope>IDENTIFICATION</scope>
</reference>
<keyword evidence="8 17" id="KW-0129">CBS domain</keyword>
<keyword evidence="20" id="KW-1185">Reference proteome</keyword>
<evidence type="ECO:0000256" key="11">
    <source>
        <dbReference type="ARBA" id="ARBA00024384"/>
    </source>
</evidence>
<evidence type="ECO:0000256" key="14">
    <source>
        <dbReference type="PIRSR" id="PIRSR000130-1"/>
    </source>
</evidence>
<keyword evidence="7 15" id="KW-0520">NAD</keyword>
<name>A0A2K5KDD5_COLAP</name>
<dbReference type="SUPFAM" id="SSF51412">
    <property type="entry name" value="Inosine monophosphate dehydrogenase (IMPDH)"/>
    <property type="match status" value="2"/>
</dbReference>
<keyword evidence="2" id="KW-0479">Metal-binding</keyword>
<dbReference type="AlphaFoldDB" id="A0A2K5KDD5"/>
<evidence type="ECO:0000256" key="12">
    <source>
        <dbReference type="ARBA" id="ARBA00046101"/>
    </source>
</evidence>
<feature type="binding site" evidence="15">
    <location>
        <begin position="289"/>
        <end position="291"/>
    </location>
    <ligand>
        <name>NAD(+)</name>
        <dbReference type="ChEBI" id="CHEBI:57540"/>
    </ligand>
</feature>
<evidence type="ECO:0000256" key="4">
    <source>
        <dbReference type="ARBA" id="ARBA00022755"/>
    </source>
</evidence>
<feature type="domain" description="CBS" evidence="18">
    <location>
        <begin position="144"/>
        <end position="202"/>
    </location>
</feature>
<dbReference type="GO" id="GO:0006183">
    <property type="term" value="P:GTP biosynthetic process"/>
    <property type="evidence" value="ECO:0007669"/>
    <property type="project" value="TreeGrafter"/>
</dbReference>
<evidence type="ECO:0000259" key="18">
    <source>
        <dbReference type="PROSITE" id="PS51371"/>
    </source>
</evidence>
<dbReference type="PIRSF" id="PIRSF000130">
    <property type="entry name" value="IMPDH"/>
    <property type="match status" value="1"/>
</dbReference>
<evidence type="ECO:0000313" key="20">
    <source>
        <dbReference type="Proteomes" id="UP000233080"/>
    </source>
</evidence>
<feature type="binding site" description="in other chain" evidence="16">
    <location>
        <position position="296"/>
    </location>
    <ligand>
        <name>K(+)</name>
        <dbReference type="ChEBI" id="CHEBI:29103"/>
        <note>ligand shared between two tetrameric partners</note>
    </ligand>
</feature>
<reference evidence="19" key="2">
    <citation type="submission" date="2025-09" db="UniProtKB">
        <authorList>
            <consortium name="Ensembl"/>
        </authorList>
    </citation>
    <scope>IDENTIFICATION</scope>
</reference>
<feature type="binding site" description="in other chain" evidence="16">
    <location>
        <position position="293"/>
    </location>
    <ligand>
        <name>K(+)</name>
        <dbReference type="ChEBI" id="CHEBI:29103"/>
        <note>ligand shared between two tetrameric partners</note>
    </ligand>
</feature>
<dbReference type="Pfam" id="PF00478">
    <property type="entry name" value="IMPDH"/>
    <property type="match status" value="1"/>
</dbReference>
<feature type="active site" description="Thioimidate intermediate" evidence="14">
    <location>
        <position position="296"/>
    </location>
</feature>
<dbReference type="InterPro" id="IPR000644">
    <property type="entry name" value="CBS_dom"/>
</dbReference>
<organism evidence="19 20">
    <name type="scientific">Colobus angolensis palliatus</name>
    <name type="common">Peters' Angolan colobus</name>
    <dbReference type="NCBI Taxonomy" id="336983"/>
    <lineage>
        <taxon>Eukaryota</taxon>
        <taxon>Metazoa</taxon>
        <taxon>Chordata</taxon>
        <taxon>Craniata</taxon>
        <taxon>Vertebrata</taxon>
        <taxon>Euteleostomi</taxon>
        <taxon>Mammalia</taxon>
        <taxon>Eutheria</taxon>
        <taxon>Euarchontoglires</taxon>
        <taxon>Primates</taxon>
        <taxon>Haplorrhini</taxon>
        <taxon>Catarrhini</taxon>
        <taxon>Cercopithecidae</taxon>
        <taxon>Colobinae</taxon>
        <taxon>Colobus</taxon>
    </lineage>
</organism>
<dbReference type="GO" id="GO:0005737">
    <property type="term" value="C:cytoplasm"/>
    <property type="evidence" value="ECO:0007669"/>
    <property type="project" value="TreeGrafter"/>
</dbReference>
<accession>A0A2K5KDD5</accession>
<evidence type="ECO:0000313" key="19">
    <source>
        <dbReference type="Ensembl" id="ENSCANP00000039104.1"/>
    </source>
</evidence>
<dbReference type="GO" id="GO:0003938">
    <property type="term" value="F:IMP dehydrogenase activity"/>
    <property type="evidence" value="ECO:0007669"/>
    <property type="project" value="UniProtKB-EC"/>
</dbReference>
<dbReference type="UniPathway" id="UPA00601">
    <property type="reaction ID" value="UER00295"/>
</dbReference>
<dbReference type="InterPro" id="IPR001093">
    <property type="entry name" value="IMP_DH_GMPRt"/>
</dbReference>
<feature type="active site" description="Proton acceptor" evidence="14">
    <location>
        <position position="394"/>
    </location>
</feature>
<keyword evidence="5 16" id="KW-0630">Potassium</keyword>
<keyword evidence="4" id="KW-0658">Purine biosynthesis</keyword>
<dbReference type="GO" id="GO:0006177">
    <property type="term" value="P:GMP biosynthetic process"/>
    <property type="evidence" value="ECO:0007669"/>
    <property type="project" value="UniProtKB-KW"/>
</dbReference>
<comment type="catalytic activity">
    <reaction evidence="13">
        <text>IMP + NAD(+) + H2O = XMP + NADH + H(+)</text>
        <dbReference type="Rhea" id="RHEA:11708"/>
        <dbReference type="ChEBI" id="CHEBI:15377"/>
        <dbReference type="ChEBI" id="CHEBI:15378"/>
        <dbReference type="ChEBI" id="CHEBI:57464"/>
        <dbReference type="ChEBI" id="CHEBI:57540"/>
        <dbReference type="ChEBI" id="CHEBI:57945"/>
        <dbReference type="ChEBI" id="CHEBI:58053"/>
        <dbReference type="EC" id="1.1.1.205"/>
    </reaction>
</comment>
<keyword evidence="6" id="KW-0560">Oxidoreductase</keyword>
<evidence type="ECO:0000256" key="7">
    <source>
        <dbReference type="ARBA" id="ARBA00023027"/>
    </source>
</evidence>
<dbReference type="SMART" id="SM01240">
    <property type="entry name" value="IMPDH"/>
    <property type="match status" value="1"/>
</dbReference>
<feature type="binding site" evidence="15">
    <location>
        <begin position="239"/>
        <end position="241"/>
    </location>
    <ligand>
        <name>NAD(+)</name>
        <dbReference type="ChEBI" id="CHEBI:57540"/>
    </ligand>
</feature>
<evidence type="ECO:0000256" key="10">
    <source>
        <dbReference type="ARBA" id="ARBA00024330"/>
    </source>
</evidence>
<dbReference type="GO" id="GO:0046872">
    <property type="term" value="F:metal ion binding"/>
    <property type="evidence" value="ECO:0007669"/>
    <property type="project" value="UniProtKB-KW"/>
</dbReference>
<evidence type="ECO:0000256" key="2">
    <source>
        <dbReference type="ARBA" id="ARBA00022723"/>
    </source>
</evidence>
<proteinExistence type="predicted"/>
<keyword evidence="3" id="KW-0332">GMP biosynthesis</keyword>